<dbReference type="AlphaFoldDB" id="A0A7I4XZB2"/>
<sequence>MEVSAPADEVAPVLENEATTRGVTTGNTTAFGDDEEICFTLKLDVCPECHQDKGRHIYDHLFTMHGYSKHDVQEAKNQRRRWLLFTTASASYICDVCNRPYKSKKALRHHRREKEHNSGEDQIVQVLLCPLCDRRVLNQEELYNHVNEEHAAALRDNCAPLTRDPEVKPLRLEMDFGNVMCPECYKFFKREHIGEHAVFVHNYTNRERQVLLLQLGVELTNPVPELTFKCDYCQKSFGRKQDNNTHVLEHHADKIPSTSSTGSAFVCVFDGCSRRFNTNEDLVNHCARIHSKESGQQFKIISASFDNMAEFLKWKSDVGKKTCATFCYRCTGELQTVEYVCATFFMVKDDQESQHKRKTPENHCTAFIKCRPRSDGTVEAIGCMDHTGHSENLDLFFSDEQREEMHGMLSSPGTSDQSYACFECDKGSMTLQKLETHIQEVHERRSEVIKDIDKTKDVDLYYTCGKCRFICFTATVMDVHIQTYHPNVSEDDPLRARSPAPESIFCPVCQMMFRTKYQLAVHCDSFHTKFSSHSFIVQTSFVSWTQFQPWLDKMEKNTGSVLVKSSMQACGTKLIHSYDCKFDKAASRRSSKIENSGQFKSCPAFVKIIENEDGVLDCVGFFDHFGHVDEESQQQSNDAITLGKDDVENKEPCFLCGNDVPPEVDGQIADCVKWLRCNVPKCRSRAHEWCVELLGKRCMQCEKGLLTIAEEESSS</sequence>
<dbReference type="PROSITE" id="PS50157">
    <property type="entry name" value="ZINC_FINGER_C2H2_2"/>
    <property type="match status" value="4"/>
</dbReference>
<keyword evidence="1" id="KW-0862">Zinc</keyword>
<dbReference type="OrthoDB" id="5851006at2759"/>
<feature type="domain" description="C2H2-type" evidence="2">
    <location>
        <begin position="265"/>
        <end position="295"/>
    </location>
</feature>
<accession>A0A7I4XZB2</accession>
<evidence type="ECO:0000256" key="1">
    <source>
        <dbReference type="PROSITE-ProRule" id="PRU00042"/>
    </source>
</evidence>
<dbReference type="Pfam" id="PF00096">
    <property type="entry name" value="zf-C2H2"/>
    <property type="match status" value="1"/>
</dbReference>
<dbReference type="PANTHER" id="PTHR33936">
    <property type="entry name" value="PROTEIN CBG17840"/>
    <property type="match status" value="1"/>
</dbReference>
<proteinExistence type="predicted"/>
<organism evidence="3 4">
    <name type="scientific">Haemonchus contortus</name>
    <name type="common">Barber pole worm</name>
    <dbReference type="NCBI Taxonomy" id="6289"/>
    <lineage>
        <taxon>Eukaryota</taxon>
        <taxon>Metazoa</taxon>
        <taxon>Ecdysozoa</taxon>
        <taxon>Nematoda</taxon>
        <taxon>Chromadorea</taxon>
        <taxon>Rhabditida</taxon>
        <taxon>Rhabditina</taxon>
        <taxon>Rhabditomorpha</taxon>
        <taxon>Strongyloidea</taxon>
        <taxon>Trichostrongylidae</taxon>
        <taxon>Haemonchus</taxon>
    </lineage>
</organism>
<keyword evidence="3" id="KW-1185">Reference proteome</keyword>
<reference evidence="4" key="1">
    <citation type="submission" date="2020-12" db="UniProtKB">
        <authorList>
            <consortium name="WormBaseParasite"/>
        </authorList>
    </citation>
    <scope>IDENTIFICATION</scope>
    <source>
        <strain evidence="4">MHco3</strain>
    </source>
</reference>
<protein>
    <submittedName>
        <fullName evidence="4">C2h2-type zn-finger protein</fullName>
    </submittedName>
</protein>
<evidence type="ECO:0000313" key="3">
    <source>
        <dbReference type="Proteomes" id="UP000025227"/>
    </source>
</evidence>
<dbReference type="GO" id="GO:0008270">
    <property type="term" value="F:zinc ion binding"/>
    <property type="evidence" value="ECO:0007669"/>
    <property type="project" value="UniProtKB-KW"/>
</dbReference>
<keyword evidence="1" id="KW-0863">Zinc-finger</keyword>
<dbReference type="InterPro" id="IPR036236">
    <property type="entry name" value="Znf_C2H2_sf"/>
</dbReference>
<dbReference type="OMA" id="ENKEPCF"/>
<feature type="domain" description="C2H2-type" evidence="2">
    <location>
        <begin position="92"/>
        <end position="121"/>
    </location>
</feature>
<evidence type="ECO:0000313" key="4">
    <source>
        <dbReference type="WBParaSite" id="HCON_00023780-00001"/>
    </source>
</evidence>
<dbReference type="Gene3D" id="3.30.160.60">
    <property type="entry name" value="Classic Zinc Finger"/>
    <property type="match status" value="4"/>
</dbReference>
<dbReference type="WBParaSite" id="HCON_00023780-00001">
    <property type="protein sequence ID" value="HCON_00023780-00001"/>
    <property type="gene ID" value="HCON_00023780"/>
</dbReference>
<evidence type="ECO:0000259" key="2">
    <source>
        <dbReference type="PROSITE" id="PS50157"/>
    </source>
</evidence>
<dbReference type="Proteomes" id="UP000025227">
    <property type="component" value="Unplaced"/>
</dbReference>
<name>A0A7I4XZB2_HAECO</name>
<dbReference type="SMART" id="SM00355">
    <property type="entry name" value="ZnF_C2H2"/>
    <property type="match status" value="8"/>
</dbReference>
<feature type="domain" description="C2H2-type" evidence="2">
    <location>
        <begin position="419"/>
        <end position="447"/>
    </location>
</feature>
<dbReference type="PROSITE" id="PS00028">
    <property type="entry name" value="ZINC_FINGER_C2H2_1"/>
    <property type="match status" value="5"/>
</dbReference>
<dbReference type="InterPro" id="IPR013087">
    <property type="entry name" value="Znf_C2H2_type"/>
</dbReference>
<dbReference type="InterPro" id="IPR052797">
    <property type="entry name" value="RegFact_GeneExpr_CellDeath"/>
</dbReference>
<dbReference type="PANTHER" id="PTHR33936:SF24">
    <property type="entry name" value="C2H2-TYPE DOMAIN-CONTAINING PROTEIN"/>
    <property type="match status" value="1"/>
</dbReference>
<dbReference type="SUPFAM" id="SSF57667">
    <property type="entry name" value="beta-beta-alpha zinc fingers"/>
    <property type="match status" value="2"/>
</dbReference>
<keyword evidence="1" id="KW-0479">Metal-binding</keyword>
<feature type="domain" description="C2H2-type" evidence="2">
    <location>
        <begin position="228"/>
        <end position="256"/>
    </location>
</feature>